<reference evidence="1 2" key="2">
    <citation type="submission" date="2017-06" db="EMBL/GenBank/DDBJ databases">
        <authorList>
            <person name="Kim H.J."/>
            <person name="Triplett B.A."/>
        </authorList>
    </citation>
    <scope>NUCLEOTIDE SEQUENCE [LARGE SCALE GENOMIC DNA]</scope>
    <source>
        <strain evidence="1 2">BZC3</strain>
    </source>
</reference>
<evidence type="ECO:0008006" key="3">
    <source>
        <dbReference type="Google" id="ProtNLM"/>
    </source>
</evidence>
<accession>A0A1Z3M0G5</accession>
<dbReference type="SUPFAM" id="SSF50630">
    <property type="entry name" value="Acid proteases"/>
    <property type="match status" value="1"/>
</dbReference>
<proteinExistence type="predicted"/>
<gene>
    <name evidence="1" type="ORF">CD943_14235</name>
</gene>
<dbReference type="AlphaFoldDB" id="A0A1Z3M0G5"/>
<dbReference type="InterPro" id="IPR021109">
    <property type="entry name" value="Peptidase_aspartic_dom_sf"/>
</dbReference>
<protein>
    <recommendedName>
        <fullName evidence="3">Peptidase A2 domain-containing protein</fullName>
    </recommendedName>
</protein>
<dbReference type="InterPro" id="IPR034122">
    <property type="entry name" value="Retropepsin-like_bacterial"/>
</dbReference>
<dbReference type="Pfam" id="PF13650">
    <property type="entry name" value="Asp_protease_2"/>
    <property type="match status" value="1"/>
</dbReference>
<dbReference type="Gene3D" id="2.40.70.10">
    <property type="entry name" value="Acid Proteases"/>
    <property type="match status" value="1"/>
</dbReference>
<dbReference type="CDD" id="cd05483">
    <property type="entry name" value="retropepsin_like_bacteria"/>
    <property type="match status" value="1"/>
</dbReference>
<dbReference type="EMBL" id="CP021995">
    <property type="protein sequence ID" value="ASD27941.1"/>
    <property type="molecule type" value="Genomic_DNA"/>
</dbReference>
<evidence type="ECO:0000313" key="2">
    <source>
        <dbReference type="Proteomes" id="UP000197024"/>
    </source>
</evidence>
<sequence>MRFKLMDIAHRLLMTCQREGSRRMSLSKITLVVSSLALGLLITSSPSESQDLAGYLSQHGYNSIAMSKLSTGHETVEVEINGVSGRFVLDSGAGATVVHSARLSKYGLVPTQDSPESVGIGAGGQSLITSYPLQSLTIDGVALDLDQVRGMNLSGVVEALSGATGAEIDGVVGQDVLTRYQGVIDVNAQQLFLRPQPR</sequence>
<name>A0A1Z3M0G5_BREDI</name>
<evidence type="ECO:0000313" key="1">
    <source>
        <dbReference type="EMBL" id="ASD27941.1"/>
    </source>
</evidence>
<dbReference type="Proteomes" id="UP000197024">
    <property type="component" value="Chromosome"/>
</dbReference>
<reference evidence="1 2" key="1">
    <citation type="submission" date="2017-06" db="EMBL/GenBank/DDBJ databases">
        <title>Biodegradation of gentamicin by bacterial consortia AMQD4 in synthetic medium and raw gentamicin sewage.</title>
        <authorList>
            <person name="Chang H."/>
            <person name="Feng Y."/>
            <person name="Li Z."/>
            <person name="Xue J."/>
            <person name="Cheng D."/>
        </authorList>
    </citation>
    <scope>NUCLEOTIDE SEQUENCE [LARGE SCALE GENOMIC DNA]</scope>
    <source>
        <strain evidence="1 2">BZC3</strain>
    </source>
</reference>
<organism evidence="1 2">
    <name type="scientific">Brevundimonas diminuta</name>
    <name type="common">Pseudomonas diminuta</name>
    <dbReference type="NCBI Taxonomy" id="293"/>
    <lineage>
        <taxon>Bacteria</taxon>
        <taxon>Pseudomonadati</taxon>
        <taxon>Pseudomonadota</taxon>
        <taxon>Alphaproteobacteria</taxon>
        <taxon>Caulobacterales</taxon>
        <taxon>Caulobacteraceae</taxon>
        <taxon>Brevundimonas</taxon>
    </lineage>
</organism>